<gene>
    <name evidence="1" type="ORF">EPI10_021584</name>
</gene>
<reference evidence="2" key="1">
    <citation type="journal article" date="2019" name="Plant Biotechnol. J.">
        <title>Genome sequencing of the Australian wild diploid species Gossypium australe highlights disease resistance and delayed gland morphogenesis.</title>
        <authorList>
            <person name="Cai Y."/>
            <person name="Cai X."/>
            <person name="Wang Q."/>
            <person name="Wang P."/>
            <person name="Zhang Y."/>
            <person name="Cai C."/>
            <person name="Xu Y."/>
            <person name="Wang K."/>
            <person name="Zhou Z."/>
            <person name="Wang C."/>
            <person name="Geng S."/>
            <person name="Li B."/>
            <person name="Dong Q."/>
            <person name="Hou Y."/>
            <person name="Wang H."/>
            <person name="Ai P."/>
            <person name="Liu Z."/>
            <person name="Yi F."/>
            <person name="Sun M."/>
            <person name="An G."/>
            <person name="Cheng J."/>
            <person name="Zhang Y."/>
            <person name="Shi Q."/>
            <person name="Xie Y."/>
            <person name="Shi X."/>
            <person name="Chang Y."/>
            <person name="Huang F."/>
            <person name="Chen Y."/>
            <person name="Hong S."/>
            <person name="Mi L."/>
            <person name="Sun Q."/>
            <person name="Zhang L."/>
            <person name="Zhou B."/>
            <person name="Peng R."/>
            <person name="Zhang X."/>
            <person name="Liu F."/>
        </authorList>
    </citation>
    <scope>NUCLEOTIDE SEQUENCE [LARGE SCALE GENOMIC DNA]</scope>
    <source>
        <strain evidence="2">cv. PA1801</strain>
    </source>
</reference>
<organism evidence="1 2">
    <name type="scientific">Gossypium australe</name>
    <dbReference type="NCBI Taxonomy" id="47621"/>
    <lineage>
        <taxon>Eukaryota</taxon>
        <taxon>Viridiplantae</taxon>
        <taxon>Streptophyta</taxon>
        <taxon>Embryophyta</taxon>
        <taxon>Tracheophyta</taxon>
        <taxon>Spermatophyta</taxon>
        <taxon>Magnoliopsida</taxon>
        <taxon>eudicotyledons</taxon>
        <taxon>Gunneridae</taxon>
        <taxon>Pentapetalae</taxon>
        <taxon>rosids</taxon>
        <taxon>malvids</taxon>
        <taxon>Malvales</taxon>
        <taxon>Malvaceae</taxon>
        <taxon>Malvoideae</taxon>
        <taxon>Gossypium</taxon>
    </lineage>
</organism>
<dbReference type="EMBL" id="SMMG02000003">
    <property type="protein sequence ID" value="KAA3481201.1"/>
    <property type="molecule type" value="Genomic_DNA"/>
</dbReference>
<sequence length="277" mass="31578">MEESGGDERDPGNEITLLAEELVQLSIKRSMVKPADKPTLICSVWTKKQFSFDSFQAQMRKDDLEQILEGRHWLFRKYLILFDRLACPIERDLIRLTSSPYWIKIGPCLPDFDKKDLMHAIGSTFGGVIRFEILDDFCRLKVVLDVQNPLRRGIFASSGNNDCELISLEEKNIIKEDPPFSVALKAESKAVGRESMKFAAFSKSKGFQSSYTGGLQEGTVDCVRRAEPMADFESLINGRKLSRWEDGLNHNEDVTELIDRGMIKKLMESDVEQKKKC</sequence>
<protein>
    <submittedName>
        <fullName evidence="1">Zinc finger, CCHC-type-like protein</fullName>
    </submittedName>
</protein>
<proteinExistence type="predicted"/>
<keyword evidence="2" id="KW-1185">Reference proteome</keyword>
<evidence type="ECO:0000313" key="1">
    <source>
        <dbReference type="EMBL" id="KAA3481201.1"/>
    </source>
</evidence>
<dbReference type="Proteomes" id="UP000325315">
    <property type="component" value="Unassembled WGS sequence"/>
</dbReference>
<comment type="caution">
    <text evidence="1">The sequence shown here is derived from an EMBL/GenBank/DDBJ whole genome shotgun (WGS) entry which is preliminary data.</text>
</comment>
<dbReference type="OrthoDB" id="997544at2759"/>
<accession>A0A5B6WH38</accession>
<evidence type="ECO:0000313" key="2">
    <source>
        <dbReference type="Proteomes" id="UP000325315"/>
    </source>
</evidence>
<dbReference type="AlphaFoldDB" id="A0A5B6WH38"/>
<name>A0A5B6WH38_9ROSI</name>